<evidence type="ECO:0000313" key="4">
    <source>
        <dbReference type="Proteomes" id="UP000018461"/>
    </source>
</evidence>
<comment type="caution">
    <text evidence="3">The sequence shown here is derived from an EMBL/GenBank/DDBJ whole genome shotgun (WGS) entry which is preliminary data.</text>
</comment>
<dbReference type="InterPro" id="IPR009780">
    <property type="entry name" value="DUF1344"/>
</dbReference>
<feature type="compositionally biased region" description="Basic and acidic residues" evidence="1">
    <location>
        <begin position="52"/>
        <end position="67"/>
    </location>
</feature>
<dbReference type="STRING" id="796943.HMPREF9625_00594"/>
<dbReference type="Pfam" id="PF07076">
    <property type="entry name" value="DUF1344"/>
    <property type="match status" value="1"/>
</dbReference>
<evidence type="ECO:0000256" key="1">
    <source>
        <dbReference type="SAM" id="MobiDB-lite"/>
    </source>
</evidence>
<feature type="region of interest" description="Disordered" evidence="1">
    <location>
        <begin position="34"/>
        <end position="67"/>
    </location>
</feature>
<keyword evidence="4" id="KW-1185">Reference proteome</keyword>
<keyword evidence="2" id="KW-0732">Signal</keyword>
<protein>
    <recommendedName>
        <fullName evidence="5">DUF1344 domain-containing protein</fullName>
    </recommendedName>
</protein>
<gene>
    <name evidence="3" type="ORF">HMPREF9625_00594</name>
</gene>
<proteinExistence type="predicted"/>
<dbReference type="HOGENOM" id="CLU_145376_0_0_9"/>
<sequence length="135" mass="14392">MKKNTLTEKNALWKKAAVLSLSVLMGASMMACGAKGGSSAAEKNTTVAASETAKETEKAEEKKTDGEELKGKISEIKDFMFTVTTEDGKSYALSFDKKPEGLSEVKDGDEVVVHYTGELSEADAFTGEVLSVEKA</sequence>
<organism evidence="3 4">
    <name type="scientific">Oribacterium parvum ACB1</name>
    <dbReference type="NCBI Taxonomy" id="796943"/>
    <lineage>
        <taxon>Bacteria</taxon>
        <taxon>Bacillati</taxon>
        <taxon>Bacillota</taxon>
        <taxon>Clostridia</taxon>
        <taxon>Lachnospirales</taxon>
        <taxon>Lachnospiraceae</taxon>
        <taxon>Oribacterium</taxon>
    </lineage>
</organism>
<reference evidence="3" key="2">
    <citation type="submission" date="2013-03" db="EMBL/GenBank/DDBJ databases">
        <title>The Genome Sequence of Oribacterium sp. ACB1.</title>
        <authorList>
            <consortium name="The Broad Institute Genomics Platform"/>
            <consortium name="The Broad Institute Genome Sequencing Center for Infectious Disease"/>
            <person name="Earl A."/>
            <person name="Ward D."/>
            <person name="Feldgarden M."/>
            <person name="Gevers D."/>
            <person name="Sizova M."/>
            <person name="Hazen A."/>
            <person name="Epstein S."/>
            <person name="Walker B."/>
            <person name="Young S."/>
            <person name="Zeng Q."/>
            <person name="Gargeya S."/>
            <person name="Fitzgerald M."/>
            <person name="Haas B."/>
            <person name="Abouelleil A."/>
            <person name="Allen A.W."/>
            <person name="Alvarado L."/>
            <person name="Arachchi H.M."/>
            <person name="Berlin A.M."/>
            <person name="Chapman S.B."/>
            <person name="Gainer-Dewar J."/>
            <person name="Goldberg J."/>
            <person name="Griggs A."/>
            <person name="Gujja S."/>
            <person name="Hansen M."/>
            <person name="Howarth C."/>
            <person name="Imamovic A."/>
            <person name="Ireland A."/>
            <person name="Larimer J."/>
            <person name="McCowan C."/>
            <person name="Murphy C."/>
            <person name="Pearson M."/>
            <person name="Poon T.W."/>
            <person name="Priest M."/>
            <person name="Roberts A."/>
            <person name="Saif S."/>
            <person name="Shea T."/>
            <person name="Sisk P."/>
            <person name="Sykes S."/>
            <person name="Wortman J."/>
            <person name="Nusbaum C."/>
            <person name="Birren B."/>
        </authorList>
    </citation>
    <scope>NUCLEOTIDE SEQUENCE [LARGE SCALE GENOMIC DNA]</scope>
    <source>
        <strain evidence="3">ACB1</strain>
    </source>
</reference>
<evidence type="ECO:0000256" key="2">
    <source>
        <dbReference type="SAM" id="SignalP"/>
    </source>
</evidence>
<dbReference type="EMBL" id="AFZC02000003">
    <property type="protein sequence ID" value="EHL11764.1"/>
    <property type="molecule type" value="Genomic_DNA"/>
</dbReference>
<dbReference type="RefSeq" id="WP_009534456.1">
    <property type="nucleotide sequence ID" value="NZ_KE148312.1"/>
</dbReference>
<evidence type="ECO:0008006" key="5">
    <source>
        <dbReference type="Google" id="ProtNLM"/>
    </source>
</evidence>
<dbReference type="PATRIC" id="fig|796943.3.peg.989"/>
<accession>G9WML1</accession>
<dbReference type="AlphaFoldDB" id="G9WML1"/>
<name>G9WML1_9FIRM</name>
<feature type="signal peptide" evidence="2">
    <location>
        <begin position="1"/>
        <end position="31"/>
    </location>
</feature>
<evidence type="ECO:0000313" key="3">
    <source>
        <dbReference type="EMBL" id="EHL11764.1"/>
    </source>
</evidence>
<dbReference type="Proteomes" id="UP000018461">
    <property type="component" value="Unassembled WGS sequence"/>
</dbReference>
<dbReference type="PROSITE" id="PS51257">
    <property type="entry name" value="PROKAR_LIPOPROTEIN"/>
    <property type="match status" value="1"/>
</dbReference>
<reference evidence="3" key="1">
    <citation type="submission" date="2011-08" db="EMBL/GenBank/DDBJ databases">
        <authorList>
            <consortium name="The Broad Institute Genome Sequencing Platform"/>
            <person name="Earl A."/>
            <person name="Ward D."/>
            <person name="Feldgarden M."/>
            <person name="Gevers D."/>
            <person name="Sizova M."/>
            <person name="Hazen A."/>
            <person name="Epstein S."/>
            <person name="Young S.K."/>
            <person name="Zeng Q."/>
            <person name="Gargeya S."/>
            <person name="Fitzgerald M."/>
            <person name="Haas B."/>
            <person name="Abouelleil A."/>
            <person name="Alvarado L."/>
            <person name="Arachchi H.M."/>
            <person name="Berlin A."/>
            <person name="Brown A."/>
            <person name="Chapman S.B."/>
            <person name="Chen Z."/>
            <person name="Dunbar C."/>
            <person name="Freedman E."/>
            <person name="Gearin G."/>
            <person name="Gellesch M."/>
            <person name="Goldberg J."/>
            <person name="Griggs A."/>
            <person name="Gujja S."/>
            <person name="Heiman D."/>
            <person name="Howarth C."/>
            <person name="Larson L."/>
            <person name="Lui A."/>
            <person name="MacDonald P.J.P."/>
            <person name="Montmayeur A."/>
            <person name="Murphy C."/>
            <person name="Neiman D."/>
            <person name="Pearson M."/>
            <person name="Priest M."/>
            <person name="Roberts A."/>
            <person name="Saif S."/>
            <person name="Shea T."/>
            <person name="Shenoy N."/>
            <person name="Sisk P."/>
            <person name="Stolte C."/>
            <person name="Sykes S."/>
            <person name="Wortman J."/>
            <person name="Nusbaum C."/>
            <person name="Birren B."/>
        </authorList>
    </citation>
    <scope>NUCLEOTIDE SEQUENCE</scope>
    <source>
        <strain evidence="3">ACB1</strain>
    </source>
</reference>
<feature type="chain" id="PRO_5039440082" description="DUF1344 domain-containing protein" evidence="2">
    <location>
        <begin position="32"/>
        <end position="135"/>
    </location>
</feature>